<sequence>MRTVAALALAAAALGACTPTERPTAGPIATASAWQTVATPGDRERLRSWRPVFVQALAEAKAAGHGAAIAREGVLLQPDSAIGGGLPNGDYRCRMIKLGTRSPGMLPFIAYPAFNCRVSQAGRLQSFAKLTGSQRQVGSIFVHDQLRHVFLGTLVLGDEQKALPYGADGDRDLAGWVERIGERRWRIILPSPRYESLTDVVELVPA</sequence>
<dbReference type="PROSITE" id="PS51257">
    <property type="entry name" value="PROKAR_LIPOPROTEIN"/>
    <property type="match status" value="1"/>
</dbReference>
<reference evidence="3" key="1">
    <citation type="journal article" date="2019" name="Int. J. Syst. Evol. Microbiol.">
        <title>The Global Catalogue of Microorganisms (GCM) 10K type strain sequencing project: providing services to taxonomists for standard genome sequencing and annotation.</title>
        <authorList>
            <consortium name="The Broad Institute Genomics Platform"/>
            <consortium name="The Broad Institute Genome Sequencing Center for Infectious Disease"/>
            <person name="Wu L."/>
            <person name="Ma J."/>
        </authorList>
    </citation>
    <scope>NUCLEOTIDE SEQUENCE [LARGE SCALE GENOMIC DNA]</scope>
    <source>
        <strain evidence="3">NBRC 102146</strain>
    </source>
</reference>
<evidence type="ECO:0000313" key="2">
    <source>
        <dbReference type="EMBL" id="GLR48086.1"/>
    </source>
</evidence>
<evidence type="ECO:0000313" key="3">
    <source>
        <dbReference type="Proteomes" id="UP001156703"/>
    </source>
</evidence>
<dbReference type="Proteomes" id="UP001156703">
    <property type="component" value="Unassembled WGS sequence"/>
</dbReference>
<feature type="chain" id="PRO_5047126551" description="DUF4893 domain-containing protein" evidence="1">
    <location>
        <begin position="17"/>
        <end position="206"/>
    </location>
</feature>
<protein>
    <recommendedName>
        <fullName evidence="4">DUF4893 domain-containing protein</fullName>
    </recommendedName>
</protein>
<name>A0ABQ5Z9B3_9SPHN</name>
<dbReference type="RefSeq" id="WP_029940329.1">
    <property type="nucleotide sequence ID" value="NZ_BSOO01000018.1"/>
</dbReference>
<evidence type="ECO:0000256" key="1">
    <source>
        <dbReference type="SAM" id="SignalP"/>
    </source>
</evidence>
<organism evidence="2 3">
    <name type="scientific">Sphingomonas astaxanthinifaciens DSM 22298</name>
    <dbReference type="NCBI Taxonomy" id="1123267"/>
    <lineage>
        <taxon>Bacteria</taxon>
        <taxon>Pseudomonadati</taxon>
        <taxon>Pseudomonadota</taxon>
        <taxon>Alphaproteobacteria</taxon>
        <taxon>Sphingomonadales</taxon>
        <taxon>Sphingomonadaceae</taxon>
        <taxon>Sphingomonas</taxon>
    </lineage>
</organism>
<gene>
    <name evidence="2" type="ORF">GCM10007925_17990</name>
</gene>
<proteinExistence type="predicted"/>
<keyword evidence="1" id="KW-0732">Signal</keyword>
<accession>A0ABQ5Z9B3</accession>
<feature type="signal peptide" evidence="1">
    <location>
        <begin position="1"/>
        <end position="16"/>
    </location>
</feature>
<comment type="caution">
    <text evidence="2">The sequence shown here is derived from an EMBL/GenBank/DDBJ whole genome shotgun (WGS) entry which is preliminary data.</text>
</comment>
<dbReference type="EMBL" id="BSOO01000018">
    <property type="protein sequence ID" value="GLR48086.1"/>
    <property type="molecule type" value="Genomic_DNA"/>
</dbReference>
<dbReference type="InterPro" id="IPR032609">
    <property type="entry name" value="DUF4893"/>
</dbReference>
<evidence type="ECO:0008006" key="4">
    <source>
        <dbReference type="Google" id="ProtNLM"/>
    </source>
</evidence>
<keyword evidence="3" id="KW-1185">Reference proteome</keyword>
<dbReference type="Pfam" id="PF16233">
    <property type="entry name" value="DUF4893"/>
    <property type="match status" value="1"/>
</dbReference>